<dbReference type="AlphaFoldDB" id="C9MPI3"/>
<dbReference type="Proteomes" id="UP000003327">
    <property type="component" value="Unassembled WGS sequence"/>
</dbReference>
<reference evidence="2 3" key="1">
    <citation type="submission" date="2009-09" db="EMBL/GenBank/DDBJ databases">
        <authorList>
            <person name="Weinstock G."/>
            <person name="Sodergren E."/>
            <person name="Clifton S."/>
            <person name="Fulton L."/>
            <person name="Fulton B."/>
            <person name="Courtney L."/>
            <person name="Fronick C."/>
            <person name="Harrison M."/>
            <person name="Strong C."/>
            <person name="Farmer C."/>
            <person name="Delahaunty K."/>
            <person name="Markovic C."/>
            <person name="Hall O."/>
            <person name="Minx P."/>
            <person name="Tomlinson C."/>
            <person name="Mitreva M."/>
            <person name="Nelson J."/>
            <person name="Hou S."/>
            <person name="Wollam A."/>
            <person name="Pepin K.H."/>
            <person name="Johnson M."/>
            <person name="Bhonagiri V."/>
            <person name="Nash W.E."/>
            <person name="Warren W."/>
            <person name="Chinwalla A."/>
            <person name="Mardis E.R."/>
            <person name="Wilson R.K."/>
        </authorList>
    </citation>
    <scope>NUCLEOTIDE SEQUENCE [LARGE SCALE GENOMIC DNA]</scope>
    <source>
        <strain evidence="2 3">F0319</strain>
    </source>
</reference>
<comment type="caution">
    <text evidence="2">The sequence shown here is derived from an EMBL/GenBank/DDBJ whole genome shotgun (WGS) entry which is preliminary data.</text>
</comment>
<sequence length="41" mass="4273">MLGRTDEGVCPYCEASPAPSPNGEEGADSAISHRTNNSFTC</sequence>
<dbReference type="HOGENOM" id="CLU_3274806_0_0_10"/>
<accession>C9MPI3</accession>
<feature type="compositionally biased region" description="Polar residues" evidence="1">
    <location>
        <begin position="32"/>
        <end position="41"/>
    </location>
</feature>
<feature type="region of interest" description="Disordered" evidence="1">
    <location>
        <begin position="1"/>
        <end position="41"/>
    </location>
</feature>
<protein>
    <submittedName>
        <fullName evidence="2">Uncharacterized protein</fullName>
    </submittedName>
</protein>
<organism evidence="2 3">
    <name type="scientific">Prevotella veroralis F0319</name>
    <dbReference type="NCBI Taxonomy" id="649761"/>
    <lineage>
        <taxon>Bacteria</taxon>
        <taxon>Pseudomonadati</taxon>
        <taxon>Bacteroidota</taxon>
        <taxon>Bacteroidia</taxon>
        <taxon>Bacteroidales</taxon>
        <taxon>Prevotellaceae</taxon>
        <taxon>Prevotella</taxon>
    </lineage>
</organism>
<evidence type="ECO:0000313" key="3">
    <source>
        <dbReference type="Proteomes" id="UP000003327"/>
    </source>
</evidence>
<evidence type="ECO:0000256" key="1">
    <source>
        <dbReference type="SAM" id="MobiDB-lite"/>
    </source>
</evidence>
<gene>
    <name evidence="2" type="ORF">HMPREF0973_01524</name>
</gene>
<keyword evidence="3" id="KW-1185">Reference proteome</keyword>
<proteinExistence type="predicted"/>
<dbReference type="EMBL" id="ACVA01000033">
    <property type="protein sequence ID" value="EEX18580.1"/>
    <property type="molecule type" value="Genomic_DNA"/>
</dbReference>
<name>C9MPI3_9BACT</name>
<evidence type="ECO:0000313" key="2">
    <source>
        <dbReference type="EMBL" id="EEX18580.1"/>
    </source>
</evidence>